<keyword evidence="5" id="KW-1185">Reference proteome</keyword>
<evidence type="ECO:0000313" key="5">
    <source>
        <dbReference type="Proteomes" id="UP000275267"/>
    </source>
</evidence>
<evidence type="ECO:0000259" key="3">
    <source>
        <dbReference type="PROSITE" id="PS50097"/>
    </source>
</evidence>
<reference evidence="5" key="1">
    <citation type="journal article" date="2019" name="Nat. Commun.">
        <title>The genome of broomcorn millet.</title>
        <authorList>
            <person name="Zou C."/>
            <person name="Miki D."/>
            <person name="Li D."/>
            <person name="Tang Q."/>
            <person name="Xiao L."/>
            <person name="Rajput S."/>
            <person name="Deng P."/>
            <person name="Jia W."/>
            <person name="Huang R."/>
            <person name="Zhang M."/>
            <person name="Sun Y."/>
            <person name="Hu J."/>
            <person name="Fu X."/>
            <person name="Schnable P.S."/>
            <person name="Li F."/>
            <person name="Zhang H."/>
            <person name="Feng B."/>
            <person name="Zhu X."/>
            <person name="Liu R."/>
            <person name="Schnable J.C."/>
            <person name="Zhu J.-K."/>
            <person name="Zhang H."/>
        </authorList>
    </citation>
    <scope>NUCLEOTIDE SEQUENCE [LARGE SCALE GENOMIC DNA]</scope>
</reference>
<dbReference type="EMBL" id="PQIB02000018">
    <property type="protein sequence ID" value="RLM56203.1"/>
    <property type="molecule type" value="Genomic_DNA"/>
</dbReference>
<dbReference type="AlphaFoldDB" id="A0A3L6PF91"/>
<dbReference type="SUPFAM" id="SSF49599">
    <property type="entry name" value="TRAF domain-like"/>
    <property type="match status" value="1"/>
</dbReference>
<dbReference type="PANTHER" id="PTHR26379:SF191">
    <property type="entry name" value="OS06G0251200 PROTEIN"/>
    <property type="match status" value="1"/>
</dbReference>
<dbReference type="OrthoDB" id="6359816at2759"/>
<dbReference type="GO" id="GO:0016567">
    <property type="term" value="P:protein ubiquitination"/>
    <property type="evidence" value="ECO:0007669"/>
    <property type="project" value="InterPro"/>
</dbReference>
<dbReference type="Gene3D" id="2.60.210.10">
    <property type="entry name" value="Apoptosis, Tumor Necrosis Factor Receptor Associated Protein 2, Chain A"/>
    <property type="match status" value="1"/>
</dbReference>
<accession>A0A3L6PF91</accession>
<organism evidence="4 5">
    <name type="scientific">Panicum miliaceum</name>
    <name type="common">Proso millet</name>
    <name type="synonym">Broomcorn millet</name>
    <dbReference type="NCBI Taxonomy" id="4540"/>
    <lineage>
        <taxon>Eukaryota</taxon>
        <taxon>Viridiplantae</taxon>
        <taxon>Streptophyta</taxon>
        <taxon>Embryophyta</taxon>
        <taxon>Tracheophyta</taxon>
        <taxon>Spermatophyta</taxon>
        <taxon>Magnoliopsida</taxon>
        <taxon>Liliopsida</taxon>
        <taxon>Poales</taxon>
        <taxon>Poaceae</taxon>
        <taxon>PACMAD clade</taxon>
        <taxon>Panicoideae</taxon>
        <taxon>Panicodae</taxon>
        <taxon>Paniceae</taxon>
        <taxon>Panicinae</taxon>
        <taxon>Panicum</taxon>
        <taxon>Panicum sect. Panicum</taxon>
    </lineage>
</organism>
<dbReference type="CDD" id="cd00121">
    <property type="entry name" value="MATH"/>
    <property type="match status" value="1"/>
</dbReference>
<feature type="domain" description="BTB" evidence="3">
    <location>
        <begin position="172"/>
        <end position="233"/>
    </location>
</feature>
<dbReference type="InterPro" id="IPR011333">
    <property type="entry name" value="SKP1/BTB/POZ_sf"/>
</dbReference>
<dbReference type="STRING" id="4540.A0A3L6PF91"/>
<dbReference type="Pfam" id="PF24570">
    <property type="entry name" value="BACK_BPM_SPOP"/>
    <property type="match status" value="1"/>
</dbReference>
<dbReference type="Gene3D" id="1.25.40.420">
    <property type="match status" value="1"/>
</dbReference>
<evidence type="ECO:0000256" key="2">
    <source>
        <dbReference type="ARBA" id="ARBA00010846"/>
    </source>
</evidence>
<dbReference type="InterPro" id="IPR002083">
    <property type="entry name" value="MATH/TRAF_dom"/>
</dbReference>
<dbReference type="Pfam" id="PF22486">
    <property type="entry name" value="MATH_2"/>
    <property type="match status" value="1"/>
</dbReference>
<dbReference type="Pfam" id="PF00651">
    <property type="entry name" value="BTB"/>
    <property type="match status" value="1"/>
</dbReference>
<dbReference type="Gene3D" id="3.30.710.10">
    <property type="entry name" value="Potassium Channel Kv1.1, Chain A"/>
    <property type="match status" value="1"/>
</dbReference>
<sequence length="339" mass="36883">MPSTAETLTDVVHSSKQIKVQGFSVTAAMAEHEVLTSGRWKVGGYDWEVQVLPDYHGIVAIKLLFCSEVRTVNANFSCRLIDPSGKTKPSPGISSTVKLRSGECRYLGALMSRHELQTSGYLNDDAFTVEYTLKVLRELRKKATAQRPADHLLPSFGLNHHLGELLQKGTGADVTLVASGESFKAHKAVLASRSPVFAAEFFGHMKETRSPVVEIEDMDAAVLGAMLRFIYTDTAPELDWLEDGAAVAQHLLVAADRCGIDRLKLVCEDRLYDGVNVETAAATLALAEQHGCSHLKAKCVELIAANLEAAMATEGYSHLMASCPSFMNDLLRAAHGRKN</sequence>
<dbReference type="InterPro" id="IPR045005">
    <property type="entry name" value="BPM1-6"/>
</dbReference>
<protein>
    <recommendedName>
        <fullName evidence="3">BTB domain-containing protein</fullName>
    </recommendedName>
</protein>
<name>A0A3L6PF91_PANMI</name>
<dbReference type="InterPro" id="IPR000210">
    <property type="entry name" value="BTB/POZ_dom"/>
</dbReference>
<gene>
    <name evidence="4" type="ORF">C2845_PM10G18560</name>
</gene>
<proteinExistence type="inferred from homology"/>
<dbReference type="PANTHER" id="PTHR26379">
    <property type="entry name" value="BTB/POZ AND MATH DOMAIN-CONTAINING PROTEIN 1"/>
    <property type="match status" value="1"/>
</dbReference>
<dbReference type="InterPro" id="IPR008974">
    <property type="entry name" value="TRAF-like"/>
</dbReference>
<comment type="similarity">
    <text evidence="2">Belongs to the Tdpoz family.</text>
</comment>
<dbReference type="Proteomes" id="UP000275267">
    <property type="component" value="Unassembled WGS sequence"/>
</dbReference>
<dbReference type="SUPFAM" id="SSF54695">
    <property type="entry name" value="POZ domain"/>
    <property type="match status" value="1"/>
</dbReference>
<dbReference type="SMART" id="SM00225">
    <property type="entry name" value="BTB"/>
    <property type="match status" value="1"/>
</dbReference>
<comment type="caution">
    <text evidence="4">The sequence shown here is derived from an EMBL/GenBank/DDBJ whole genome shotgun (WGS) entry which is preliminary data.</text>
</comment>
<evidence type="ECO:0000313" key="4">
    <source>
        <dbReference type="EMBL" id="RLM56203.1"/>
    </source>
</evidence>
<dbReference type="PROSITE" id="PS50097">
    <property type="entry name" value="BTB"/>
    <property type="match status" value="1"/>
</dbReference>
<dbReference type="InterPro" id="IPR056423">
    <property type="entry name" value="BACK_BPM_SPOP"/>
</dbReference>
<comment type="pathway">
    <text evidence="1">Protein modification; protein ubiquitination.</text>
</comment>
<evidence type="ECO:0000256" key="1">
    <source>
        <dbReference type="ARBA" id="ARBA00004906"/>
    </source>
</evidence>